<gene>
    <name evidence="1" type="ORF">ALQ64_04417</name>
</gene>
<evidence type="ECO:0000313" key="1">
    <source>
        <dbReference type="EMBL" id="RMN16603.1"/>
    </source>
</evidence>
<protein>
    <submittedName>
        <fullName evidence="1">Type III chaperone ShcV</fullName>
    </submittedName>
</protein>
<name>A0A3M3K179_PSECA</name>
<dbReference type="AlphaFoldDB" id="A0A3M3K179"/>
<dbReference type="Proteomes" id="UP000281372">
    <property type="component" value="Unassembled WGS sequence"/>
</dbReference>
<evidence type="ECO:0000313" key="2">
    <source>
        <dbReference type="Proteomes" id="UP000281372"/>
    </source>
</evidence>
<proteinExistence type="predicted"/>
<dbReference type="EMBL" id="RBOW01001051">
    <property type="protein sequence ID" value="RMN16603.1"/>
    <property type="molecule type" value="Genomic_DNA"/>
</dbReference>
<reference evidence="1 2" key="1">
    <citation type="submission" date="2018-08" db="EMBL/GenBank/DDBJ databases">
        <title>Recombination of ecologically and evolutionarily significant loci maintains genetic cohesion in the Pseudomonas syringae species complex.</title>
        <authorList>
            <person name="Dillon M."/>
            <person name="Thakur S."/>
            <person name="Almeida R.N.D."/>
            <person name="Weir B.S."/>
            <person name="Guttman D.S."/>
        </authorList>
    </citation>
    <scope>NUCLEOTIDE SEQUENCE [LARGE SCALE GENOMIC DNA]</scope>
    <source>
        <strain evidence="1 2">ICMP 2821</strain>
    </source>
</reference>
<accession>A0A3M3K179</accession>
<comment type="caution">
    <text evidence="1">The sequence shown here is derived from an EMBL/GenBank/DDBJ whole genome shotgun (WGS) entry which is preliminary data.</text>
</comment>
<sequence>MARLPSTLMKVPWFSLMNTIFTFWTKPVLRACWPTLLKRRRSFETQRHIFVLTEERVCWIKWGTVLV</sequence>
<organism evidence="1 2">
    <name type="scientific">Pseudomonas cannabina</name>
    <dbReference type="NCBI Taxonomy" id="86840"/>
    <lineage>
        <taxon>Bacteria</taxon>
        <taxon>Pseudomonadati</taxon>
        <taxon>Pseudomonadota</taxon>
        <taxon>Gammaproteobacteria</taxon>
        <taxon>Pseudomonadales</taxon>
        <taxon>Pseudomonadaceae</taxon>
        <taxon>Pseudomonas</taxon>
    </lineage>
</organism>